<dbReference type="AlphaFoldDB" id="A0A7Y9NR15"/>
<proteinExistence type="predicted"/>
<dbReference type="NCBIfam" id="TIGR02913">
    <property type="entry name" value="HAF_rpt"/>
    <property type="match status" value="2"/>
</dbReference>
<dbReference type="Proteomes" id="UP000534186">
    <property type="component" value="Unassembled WGS sequence"/>
</dbReference>
<dbReference type="InterPro" id="IPR014262">
    <property type="entry name" value="HAF_rpt"/>
</dbReference>
<sequence length="500" mass="53106">MLLINLVLLSTILTAQDDAARHHPRYKLIDIGTLGGPISYGPVNGLGSKLLNNEGVVSSYADTTAPDPLAPCYVPDCLVAHAFRWSHGIITDLGAVDDRYGSAAGSLNDWGWSVGQSETGVIDPVFNFPLFHTVLWGGRKLVDIGTLPGGTTSIGISINDAGQVVGFGNNDIPDPFALFPSSTQMRTFLWQDGRLQDIGTLGGPDSVPGPGCDNQRPGVIVGQSYTSFTPNGTSGVPTLDPFLWDKGTMIDLGNLGGTSSGATCINNRGEVIGESNLPGDQTFHAFVWRNGRMQDLGTLGGDFSEAWWINDAGDIAGSADLPTPGLHDAVVWKHGQIHDLGTLPGDPCSRAYATNSRSQVVGTSTDCVNALHAFVWEEGGPILDLNTLIPPGLGLQLTNAININDRGEILAKSFSIGTTPHDDEDLGHLVLLIPCENRDHDGACSDHDRRDAEMTAPVSAPPTIHMPSTVARQHYLKPTDVAATLRARLARQLPNPNSPR</sequence>
<organism evidence="1 2">
    <name type="scientific">Tunturiibacter lichenicola</name>
    <dbReference type="NCBI Taxonomy" id="2051959"/>
    <lineage>
        <taxon>Bacteria</taxon>
        <taxon>Pseudomonadati</taxon>
        <taxon>Acidobacteriota</taxon>
        <taxon>Terriglobia</taxon>
        <taxon>Terriglobales</taxon>
        <taxon>Acidobacteriaceae</taxon>
        <taxon>Tunturiibacter</taxon>
    </lineage>
</organism>
<evidence type="ECO:0000313" key="2">
    <source>
        <dbReference type="Proteomes" id="UP000534186"/>
    </source>
</evidence>
<reference evidence="1 2" key="1">
    <citation type="submission" date="2020-07" db="EMBL/GenBank/DDBJ databases">
        <title>Genomic Encyclopedia of Type Strains, Phase IV (KMG-V): Genome sequencing to study the core and pangenomes of soil and plant-associated prokaryotes.</title>
        <authorList>
            <person name="Whitman W."/>
        </authorList>
    </citation>
    <scope>NUCLEOTIDE SEQUENCE [LARGE SCALE GENOMIC DNA]</scope>
    <source>
        <strain evidence="1 2">M8UP30</strain>
    </source>
</reference>
<evidence type="ECO:0000313" key="1">
    <source>
        <dbReference type="EMBL" id="NYF53959.1"/>
    </source>
</evidence>
<gene>
    <name evidence="1" type="ORF">HDF12_004358</name>
</gene>
<comment type="caution">
    <text evidence="1">The sequence shown here is derived from an EMBL/GenBank/DDBJ whole genome shotgun (WGS) entry which is preliminary data.</text>
</comment>
<accession>A0A7Y9NR15</accession>
<name>A0A7Y9NR15_9BACT</name>
<protein>
    <submittedName>
        <fullName evidence="1">Putative HAF family extracellular repeat protein</fullName>
    </submittedName>
</protein>
<dbReference type="EMBL" id="JACCCV010000002">
    <property type="protein sequence ID" value="NYF53959.1"/>
    <property type="molecule type" value="Genomic_DNA"/>
</dbReference>